<dbReference type="Proteomes" id="UP001362899">
    <property type="component" value="Unassembled WGS sequence"/>
</dbReference>
<feature type="compositionally biased region" description="Polar residues" evidence="1">
    <location>
        <begin position="9"/>
        <end position="20"/>
    </location>
</feature>
<reference evidence="2 3" key="1">
    <citation type="journal article" date="2023" name="Elife">
        <title>Identification of key yeast species and microbe-microbe interactions impacting larval growth of Drosophila in the wild.</title>
        <authorList>
            <person name="Mure A."/>
            <person name="Sugiura Y."/>
            <person name="Maeda R."/>
            <person name="Honda K."/>
            <person name="Sakurai N."/>
            <person name="Takahashi Y."/>
            <person name="Watada M."/>
            <person name="Katoh T."/>
            <person name="Gotoh A."/>
            <person name="Gotoh Y."/>
            <person name="Taniguchi I."/>
            <person name="Nakamura K."/>
            <person name="Hayashi T."/>
            <person name="Katayama T."/>
            <person name="Uemura T."/>
            <person name="Hattori Y."/>
        </authorList>
    </citation>
    <scope>NUCLEOTIDE SEQUENCE [LARGE SCALE GENOMIC DNA]</scope>
    <source>
        <strain evidence="2 3">SB-73</strain>
    </source>
</reference>
<keyword evidence="3" id="KW-1185">Reference proteome</keyword>
<evidence type="ECO:0000256" key="1">
    <source>
        <dbReference type="SAM" id="MobiDB-lite"/>
    </source>
</evidence>
<organism evidence="2 3">
    <name type="scientific">Starmerella bacillaris</name>
    <name type="common">Yeast</name>
    <name type="synonym">Candida zemplinina</name>
    <dbReference type="NCBI Taxonomy" id="1247836"/>
    <lineage>
        <taxon>Eukaryota</taxon>
        <taxon>Fungi</taxon>
        <taxon>Dikarya</taxon>
        <taxon>Ascomycota</taxon>
        <taxon>Saccharomycotina</taxon>
        <taxon>Dipodascomycetes</taxon>
        <taxon>Dipodascales</taxon>
        <taxon>Trichomonascaceae</taxon>
        <taxon>Starmerella</taxon>
    </lineage>
</organism>
<evidence type="ECO:0000313" key="2">
    <source>
        <dbReference type="EMBL" id="GMM50819.1"/>
    </source>
</evidence>
<sequence>MSRLIRSASLPSSKTATQMNKGFHSACPKSSITLPTCTLDSSKTFLKRKKLVFDTSVRLSLAALNASSEIQKAKAGEGLKLVEKVIMKYSSLRTLKGVSKSTGELTIDTSKRVPIVSKHLNTDQLKSLSNMYSKLITKSCANPHKSKLFVLESLAFELPIILCKLRLLENSLPKDKATSKFSYRFFNSIIKWANLPQRNIKVGYRIKESALNLIESKLNK</sequence>
<comment type="caution">
    <text evidence="2">The sequence shown here is derived from an EMBL/GenBank/DDBJ whole genome shotgun (WGS) entry which is preliminary data.</text>
</comment>
<dbReference type="EMBL" id="BTGC01000003">
    <property type="protein sequence ID" value="GMM50819.1"/>
    <property type="molecule type" value="Genomic_DNA"/>
</dbReference>
<dbReference type="AlphaFoldDB" id="A0AAV5RH40"/>
<gene>
    <name evidence="2" type="ORF">DASB73_017770</name>
</gene>
<protein>
    <submittedName>
        <fullName evidence="2">Uncharacterized protein</fullName>
    </submittedName>
</protein>
<feature type="region of interest" description="Disordered" evidence="1">
    <location>
        <begin position="1"/>
        <end position="21"/>
    </location>
</feature>
<evidence type="ECO:0000313" key="3">
    <source>
        <dbReference type="Proteomes" id="UP001362899"/>
    </source>
</evidence>
<name>A0AAV5RH40_STABA</name>
<proteinExistence type="predicted"/>
<accession>A0AAV5RH40</accession>